<keyword evidence="2" id="KW-1185">Reference proteome</keyword>
<sequence>MKTTVYVPMFDDRPEPRWYFFYGTLTKPHILRHVIDLEEEPQFRPARIVGYELASLGQYPALIDNINGNEVTGHAYLVQTREQEAQLALYETDAYKEHYCIIKFTDEKDPVEVYGNTFMYAADAEALKEGRFDRKLWQIRMGYLLPVAWSDQKQRDSPKDTGGDRTDEHS</sequence>
<evidence type="ECO:0000313" key="2">
    <source>
        <dbReference type="Proteomes" id="UP001163324"/>
    </source>
</evidence>
<gene>
    <name evidence="1" type="ORF">N3K66_005889</name>
</gene>
<comment type="caution">
    <text evidence="1">The sequence shown here is derived from an EMBL/GenBank/DDBJ whole genome shotgun (WGS) entry which is preliminary data.</text>
</comment>
<reference evidence="1" key="1">
    <citation type="submission" date="2022-10" db="EMBL/GenBank/DDBJ databases">
        <title>Complete Genome of Trichothecium roseum strain YXFP-22015, a Plant Pathogen Isolated from Citrus.</title>
        <authorList>
            <person name="Wang Y."/>
            <person name="Zhu L."/>
        </authorList>
    </citation>
    <scope>NUCLEOTIDE SEQUENCE</scope>
    <source>
        <strain evidence="1">YXFP-22015</strain>
    </source>
</reference>
<dbReference type="EMBL" id="CM047944">
    <property type="protein sequence ID" value="KAI9899428.1"/>
    <property type="molecule type" value="Genomic_DNA"/>
</dbReference>
<organism evidence="1 2">
    <name type="scientific">Trichothecium roseum</name>
    <dbReference type="NCBI Taxonomy" id="47278"/>
    <lineage>
        <taxon>Eukaryota</taxon>
        <taxon>Fungi</taxon>
        <taxon>Dikarya</taxon>
        <taxon>Ascomycota</taxon>
        <taxon>Pezizomycotina</taxon>
        <taxon>Sordariomycetes</taxon>
        <taxon>Hypocreomycetidae</taxon>
        <taxon>Hypocreales</taxon>
        <taxon>Hypocreales incertae sedis</taxon>
        <taxon>Trichothecium</taxon>
    </lineage>
</organism>
<evidence type="ECO:0000313" key="1">
    <source>
        <dbReference type="EMBL" id="KAI9899428.1"/>
    </source>
</evidence>
<proteinExistence type="predicted"/>
<protein>
    <submittedName>
        <fullName evidence="1">Uncharacterized protein</fullName>
    </submittedName>
</protein>
<name>A0ACC0UZ56_9HYPO</name>
<dbReference type="Proteomes" id="UP001163324">
    <property type="component" value="Chromosome 5"/>
</dbReference>
<accession>A0ACC0UZ56</accession>